<accession>A0ABQ4MFM8</accession>
<protein>
    <recommendedName>
        <fullName evidence="3">Methyl-accepting transducer domain-containing protein</fullName>
    </recommendedName>
</protein>
<dbReference type="EMBL" id="BOSL01000013">
    <property type="protein sequence ID" value="GIP54757.1"/>
    <property type="molecule type" value="Genomic_DNA"/>
</dbReference>
<evidence type="ECO:0008006" key="3">
    <source>
        <dbReference type="Google" id="ProtNLM"/>
    </source>
</evidence>
<evidence type="ECO:0000313" key="1">
    <source>
        <dbReference type="EMBL" id="GIP54757.1"/>
    </source>
</evidence>
<gene>
    <name evidence="1" type="ORF">J42TS3_37920</name>
</gene>
<reference evidence="1 2" key="1">
    <citation type="submission" date="2021-03" db="EMBL/GenBank/DDBJ databases">
        <title>Antimicrobial resistance genes in bacteria isolated from Japanese honey, and their potential for conferring macrolide and lincosamide resistance in the American foulbrood pathogen Paenibacillus larvae.</title>
        <authorList>
            <person name="Okamoto M."/>
            <person name="Kumagai M."/>
            <person name="Kanamori H."/>
            <person name="Takamatsu D."/>
        </authorList>
    </citation>
    <scope>NUCLEOTIDE SEQUENCE [LARGE SCALE GENOMIC DNA]</scope>
    <source>
        <strain evidence="1 2">J42TS3</strain>
    </source>
</reference>
<keyword evidence="2" id="KW-1185">Reference proteome</keyword>
<dbReference type="Proteomes" id="UP000679992">
    <property type="component" value="Unassembled WGS sequence"/>
</dbReference>
<evidence type="ECO:0000313" key="2">
    <source>
        <dbReference type="Proteomes" id="UP000679992"/>
    </source>
</evidence>
<proteinExistence type="predicted"/>
<sequence length="75" mass="7919">MLFRQSPVIEVRNFGQAMAEVAGGLRTVDKVAQEGSPAESKSAITALSRSSKALNNAWGAFSTRLIREAVAVNGV</sequence>
<name>A0ABQ4MFM8_9BACL</name>
<organism evidence="1 2">
    <name type="scientific">Paenibacillus vini</name>
    <dbReference type="NCBI Taxonomy" id="1476024"/>
    <lineage>
        <taxon>Bacteria</taxon>
        <taxon>Bacillati</taxon>
        <taxon>Bacillota</taxon>
        <taxon>Bacilli</taxon>
        <taxon>Bacillales</taxon>
        <taxon>Paenibacillaceae</taxon>
        <taxon>Paenibacillus</taxon>
    </lineage>
</organism>
<comment type="caution">
    <text evidence="1">The sequence shown here is derived from an EMBL/GenBank/DDBJ whole genome shotgun (WGS) entry which is preliminary data.</text>
</comment>